<comment type="caution">
    <text evidence="1">The sequence shown here is derived from an EMBL/GenBank/DDBJ whole genome shotgun (WGS) entry which is preliminary data.</text>
</comment>
<name>A0ACB7SXU9_HYAAI</name>
<proteinExistence type="predicted"/>
<gene>
    <name evidence="1" type="ORF">HPB50_020939</name>
</gene>
<dbReference type="Proteomes" id="UP000821845">
    <property type="component" value="Chromosome 2"/>
</dbReference>
<sequence>MSVAASDSRTKIPKARRSSEAEPKIAERVCCSQGLLPENYLAVLKKIAGRFEICLDEADKVVASLATIEISDDVIYLGLLSMSKPEDWPYVYQLCKDTVEKHANKNVFARVTDEMERACKITEVLRVRSPWMLVKTVAKVIQPSRLVYRIPGVTTQPMTPQNLKEVALYDERIMKSQRDNYLTALTTEQATFSRVAYEKGAVCGFLVMQPLPDGTAIATHLVADDKHVAKMLLLEAQNDYQPAAQKGTVLVVPLMVEEDKPGVHVFAEDLQLLGDTVSCLLYSRSVLPFAYKKIFSLGDFV</sequence>
<accession>A0ACB7SXU9</accession>
<reference evidence="1" key="1">
    <citation type="submission" date="2020-05" db="EMBL/GenBank/DDBJ databases">
        <title>Large-scale comparative analyses of tick genomes elucidate their genetic diversity and vector capacities.</title>
        <authorList>
            <person name="Jia N."/>
            <person name="Wang J."/>
            <person name="Shi W."/>
            <person name="Du L."/>
            <person name="Sun Y."/>
            <person name="Zhan W."/>
            <person name="Jiang J."/>
            <person name="Wang Q."/>
            <person name="Zhang B."/>
            <person name="Ji P."/>
            <person name="Sakyi L.B."/>
            <person name="Cui X."/>
            <person name="Yuan T."/>
            <person name="Jiang B."/>
            <person name="Yang W."/>
            <person name="Lam T.T.-Y."/>
            <person name="Chang Q."/>
            <person name="Ding S."/>
            <person name="Wang X."/>
            <person name="Zhu J."/>
            <person name="Ruan X."/>
            <person name="Zhao L."/>
            <person name="Wei J."/>
            <person name="Que T."/>
            <person name="Du C."/>
            <person name="Cheng J."/>
            <person name="Dai P."/>
            <person name="Han X."/>
            <person name="Huang E."/>
            <person name="Gao Y."/>
            <person name="Liu J."/>
            <person name="Shao H."/>
            <person name="Ye R."/>
            <person name="Li L."/>
            <person name="Wei W."/>
            <person name="Wang X."/>
            <person name="Wang C."/>
            <person name="Yang T."/>
            <person name="Huo Q."/>
            <person name="Li W."/>
            <person name="Guo W."/>
            <person name="Chen H."/>
            <person name="Zhou L."/>
            <person name="Ni X."/>
            <person name="Tian J."/>
            <person name="Zhou Y."/>
            <person name="Sheng Y."/>
            <person name="Liu T."/>
            <person name="Pan Y."/>
            <person name="Xia L."/>
            <person name="Li J."/>
            <person name="Zhao F."/>
            <person name="Cao W."/>
        </authorList>
    </citation>
    <scope>NUCLEOTIDE SEQUENCE</scope>
    <source>
        <strain evidence="1">Hyas-2018</strain>
    </source>
</reference>
<dbReference type="EMBL" id="CM023482">
    <property type="protein sequence ID" value="KAH6939703.1"/>
    <property type="molecule type" value="Genomic_DNA"/>
</dbReference>
<evidence type="ECO:0000313" key="1">
    <source>
        <dbReference type="EMBL" id="KAH6939703.1"/>
    </source>
</evidence>
<protein>
    <submittedName>
        <fullName evidence="1">Uncharacterized protein</fullName>
    </submittedName>
</protein>
<keyword evidence="2" id="KW-1185">Reference proteome</keyword>
<organism evidence="1 2">
    <name type="scientific">Hyalomma asiaticum</name>
    <name type="common">Tick</name>
    <dbReference type="NCBI Taxonomy" id="266040"/>
    <lineage>
        <taxon>Eukaryota</taxon>
        <taxon>Metazoa</taxon>
        <taxon>Ecdysozoa</taxon>
        <taxon>Arthropoda</taxon>
        <taxon>Chelicerata</taxon>
        <taxon>Arachnida</taxon>
        <taxon>Acari</taxon>
        <taxon>Parasitiformes</taxon>
        <taxon>Ixodida</taxon>
        <taxon>Ixodoidea</taxon>
        <taxon>Ixodidae</taxon>
        <taxon>Hyalomminae</taxon>
        <taxon>Hyalomma</taxon>
    </lineage>
</organism>
<evidence type="ECO:0000313" key="2">
    <source>
        <dbReference type="Proteomes" id="UP000821845"/>
    </source>
</evidence>